<protein>
    <submittedName>
        <fullName evidence="1">Uncharacterized protein</fullName>
    </submittedName>
</protein>
<organism evidence="1 2">
    <name type="scientific">Providencia huaxiensis</name>
    <dbReference type="NCBI Taxonomy" id="2027290"/>
    <lineage>
        <taxon>Bacteria</taxon>
        <taxon>Pseudomonadati</taxon>
        <taxon>Pseudomonadota</taxon>
        <taxon>Gammaproteobacteria</taxon>
        <taxon>Enterobacterales</taxon>
        <taxon>Morganellaceae</taxon>
        <taxon>Providencia</taxon>
    </lineage>
</organism>
<dbReference type="Proteomes" id="UP001252207">
    <property type="component" value="Unassembled WGS sequence"/>
</dbReference>
<comment type="caution">
    <text evidence="1">The sequence shown here is derived from an EMBL/GenBank/DDBJ whole genome shotgun (WGS) entry which is preliminary data.</text>
</comment>
<dbReference type="GeneID" id="89491351"/>
<proteinExistence type="predicted"/>
<name>A0ABU2J1L7_9GAMM</name>
<reference evidence="1 2" key="1">
    <citation type="submission" date="2022-06" db="EMBL/GenBank/DDBJ databases">
        <title>Chromosome and plasmid sequencings of Enterobacteriales species co-exiting double carbapenemases.</title>
        <authorList>
            <person name="Fu Y."/>
        </authorList>
    </citation>
    <scope>NUCLEOTIDE SEQUENCE [LARGE SCALE GENOMIC DNA]</scope>
    <source>
        <strain evidence="1 2">21030615019</strain>
    </source>
</reference>
<evidence type="ECO:0000313" key="1">
    <source>
        <dbReference type="EMBL" id="MDT0134909.1"/>
    </source>
</evidence>
<keyword evidence="2" id="KW-1185">Reference proteome</keyword>
<dbReference type="RefSeq" id="WP_248445144.1">
    <property type="nucleotide sequence ID" value="NZ_CP145912.1"/>
</dbReference>
<dbReference type="EMBL" id="JANAVW010000001">
    <property type="protein sequence ID" value="MDT0134909.1"/>
    <property type="molecule type" value="Genomic_DNA"/>
</dbReference>
<accession>A0ABU2J1L7</accession>
<gene>
    <name evidence="1" type="ORF">NLX89_16380</name>
</gene>
<sequence>MATQITVNIEEMETGVMNYEIIGSHTGAGATENEIEVAKRLSLGIRNALQLIKPTNKEQSNAH</sequence>
<evidence type="ECO:0000313" key="2">
    <source>
        <dbReference type="Proteomes" id="UP001252207"/>
    </source>
</evidence>